<dbReference type="InterPro" id="IPR014729">
    <property type="entry name" value="Rossmann-like_a/b/a_fold"/>
</dbReference>
<comment type="subunit">
    <text evidence="8">Monomer.</text>
</comment>
<proteinExistence type="inferred from homology"/>
<dbReference type="EMBL" id="MGGL01000006">
    <property type="protein sequence ID" value="OGM27137.1"/>
    <property type="molecule type" value="Genomic_DNA"/>
</dbReference>
<feature type="domain" description="Arginyl tRNA synthetase N-terminal" evidence="11">
    <location>
        <begin position="1"/>
        <end position="93"/>
    </location>
</feature>
<evidence type="ECO:0000256" key="8">
    <source>
        <dbReference type="HAMAP-Rule" id="MF_00123"/>
    </source>
</evidence>
<dbReference type="InterPro" id="IPR035684">
    <property type="entry name" value="ArgRS_core"/>
</dbReference>
<dbReference type="Pfam" id="PF05746">
    <property type="entry name" value="DALR_1"/>
    <property type="match status" value="1"/>
</dbReference>
<dbReference type="PANTHER" id="PTHR11956">
    <property type="entry name" value="ARGINYL-TRNA SYNTHETASE"/>
    <property type="match status" value="1"/>
</dbReference>
<dbReference type="PANTHER" id="PTHR11956:SF5">
    <property type="entry name" value="ARGININE--TRNA LIGASE, CYTOPLASMIC"/>
    <property type="match status" value="1"/>
</dbReference>
<evidence type="ECO:0000259" key="11">
    <source>
        <dbReference type="SMART" id="SM01016"/>
    </source>
</evidence>
<dbReference type="HAMAP" id="MF_00123">
    <property type="entry name" value="Arg_tRNA_synth"/>
    <property type="match status" value="1"/>
</dbReference>
<gene>
    <name evidence="8" type="primary">argS</name>
    <name evidence="12" type="ORF">A2628_02425</name>
</gene>
<protein>
    <recommendedName>
        <fullName evidence="8">Arginine--tRNA ligase</fullName>
        <ecNumber evidence="8">6.1.1.19</ecNumber>
    </recommendedName>
    <alternativeName>
        <fullName evidence="8">Arginyl-tRNA synthetase</fullName>
        <shortName evidence="8">ArgRS</shortName>
    </alternativeName>
</protein>
<dbReference type="SUPFAM" id="SSF55190">
    <property type="entry name" value="Arginyl-tRNA synthetase (ArgRS), N-terminal 'additional' domain"/>
    <property type="match status" value="1"/>
</dbReference>
<accession>A0A1F7YIJ9</accession>
<evidence type="ECO:0000256" key="7">
    <source>
        <dbReference type="ARBA" id="ARBA00049339"/>
    </source>
</evidence>
<dbReference type="Gene3D" id="1.10.730.10">
    <property type="entry name" value="Isoleucyl-tRNA Synthetase, Domain 1"/>
    <property type="match status" value="1"/>
</dbReference>
<keyword evidence="8" id="KW-0963">Cytoplasm</keyword>
<dbReference type="GO" id="GO:0004814">
    <property type="term" value="F:arginine-tRNA ligase activity"/>
    <property type="evidence" value="ECO:0007669"/>
    <property type="project" value="UniProtKB-UniRule"/>
</dbReference>
<evidence type="ECO:0000256" key="4">
    <source>
        <dbReference type="ARBA" id="ARBA00022840"/>
    </source>
</evidence>
<reference evidence="12 13" key="1">
    <citation type="journal article" date="2016" name="Nat. Commun.">
        <title>Thousands of microbial genomes shed light on interconnected biogeochemical processes in an aquifer system.</title>
        <authorList>
            <person name="Anantharaman K."/>
            <person name="Brown C.T."/>
            <person name="Hug L.A."/>
            <person name="Sharon I."/>
            <person name="Castelle C.J."/>
            <person name="Probst A.J."/>
            <person name="Thomas B.C."/>
            <person name="Singh A."/>
            <person name="Wilkins M.J."/>
            <person name="Karaoz U."/>
            <person name="Brodie E.L."/>
            <person name="Williams K.H."/>
            <person name="Hubbard S.S."/>
            <person name="Banfield J.F."/>
        </authorList>
    </citation>
    <scope>NUCLEOTIDE SEQUENCE [LARGE SCALE GENOMIC DNA]</scope>
</reference>
<comment type="similarity">
    <text evidence="1 8 9">Belongs to the class-I aminoacyl-tRNA synthetase family.</text>
</comment>
<dbReference type="Pfam" id="PF03485">
    <property type="entry name" value="Arg_tRNA_synt_N"/>
    <property type="match status" value="1"/>
</dbReference>
<dbReference type="SUPFAM" id="SSF52374">
    <property type="entry name" value="Nucleotidylyl transferase"/>
    <property type="match status" value="1"/>
</dbReference>
<evidence type="ECO:0000313" key="12">
    <source>
        <dbReference type="EMBL" id="OGM27137.1"/>
    </source>
</evidence>
<evidence type="ECO:0000256" key="9">
    <source>
        <dbReference type="RuleBase" id="RU363038"/>
    </source>
</evidence>
<evidence type="ECO:0000256" key="6">
    <source>
        <dbReference type="ARBA" id="ARBA00023146"/>
    </source>
</evidence>
<keyword evidence="5 8" id="KW-0648">Protein biosynthesis</keyword>
<dbReference type="Gene3D" id="3.40.50.620">
    <property type="entry name" value="HUPs"/>
    <property type="match status" value="1"/>
</dbReference>
<keyword evidence="6 8" id="KW-0030">Aminoacyl-tRNA synthetase</keyword>
<dbReference type="GO" id="GO:0006420">
    <property type="term" value="P:arginyl-tRNA aminoacylation"/>
    <property type="evidence" value="ECO:0007669"/>
    <property type="project" value="UniProtKB-UniRule"/>
</dbReference>
<evidence type="ECO:0000256" key="3">
    <source>
        <dbReference type="ARBA" id="ARBA00022741"/>
    </source>
</evidence>
<evidence type="ECO:0000256" key="2">
    <source>
        <dbReference type="ARBA" id="ARBA00022598"/>
    </source>
</evidence>
<dbReference type="NCBIfam" id="TIGR00456">
    <property type="entry name" value="argS"/>
    <property type="match status" value="1"/>
</dbReference>
<dbReference type="PRINTS" id="PR01038">
    <property type="entry name" value="TRNASYNTHARG"/>
</dbReference>
<dbReference type="Gene3D" id="3.30.1360.70">
    <property type="entry name" value="Arginyl tRNA synthetase N-terminal domain"/>
    <property type="match status" value="1"/>
</dbReference>
<dbReference type="InterPro" id="IPR008909">
    <property type="entry name" value="DALR_anticod-bd"/>
</dbReference>
<dbReference type="Proteomes" id="UP000179221">
    <property type="component" value="Unassembled WGS sequence"/>
</dbReference>
<keyword evidence="4 8" id="KW-0067">ATP-binding</keyword>
<evidence type="ECO:0000313" key="13">
    <source>
        <dbReference type="Proteomes" id="UP000179221"/>
    </source>
</evidence>
<dbReference type="AlphaFoldDB" id="A0A1F7YIJ9"/>
<sequence length="596" mass="68098">MREKIIISLAGVTGLEPEKIQLEIPENEDFGDYSSNAALSTFENAKLQNPNAKWKNARDLAEEIVSKLEKDSRLKDHIDRIEVAGAGFINFWLTKSDLVRNLKDVVEQREKYGDTNLLKSKRINFEFGQPNTHKLPHIGHLFSYIYGSAMSNILEAAGGQIRRVNYQGDIGLHVAKCLWALRQASTKGGQAGLAYQKVKEGGALTDRVILLQKMYQEGSTAYDSNETTKNEINGLNKKIYEGDSEIVDLWKQTREWSIEYYKKFEERLGIKFDRYYFESEVHSHGKETVEANVDKIFKKSEGALIFEGSKYGLHDRVFVTNYGTPTYEAKDLYLEVLKYKEWPYDLLIITTAHEQNDYFNVIYRALEEVNPELRGKLHHIGFGMVNLKTGKMSSRTGEIIGAVELVNLTIDAVKKLIKEESGLSVEEKNDIAEKVGIGAIKYSFLKNNPLQDTKFDLEESIAKEGNSGPYIQYTYARTQSVRKKSKRVEEFKSINNLTKQQFNDEETAVMRKLVQFQDVIAMSAKMYSPNVLCNYLYDVAKKFNNFYDKHRILDIKSENVEERESISKFRIALTEAAGTVLKNGLNLLGIESSERM</sequence>
<comment type="caution">
    <text evidence="12">The sequence shown here is derived from an EMBL/GenBank/DDBJ whole genome shotgun (WGS) entry which is preliminary data.</text>
</comment>
<dbReference type="GO" id="GO:0005524">
    <property type="term" value="F:ATP binding"/>
    <property type="evidence" value="ECO:0007669"/>
    <property type="project" value="UniProtKB-UniRule"/>
</dbReference>
<comment type="catalytic activity">
    <reaction evidence="7 8">
        <text>tRNA(Arg) + L-arginine + ATP = L-arginyl-tRNA(Arg) + AMP + diphosphate</text>
        <dbReference type="Rhea" id="RHEA:20301"/>
        <dbReference type="Rhea" id="RHEA-COMP:9658"/>
        <dbReference type="Rhea" id="RHEA-COMP:9673"/>
        <dbReference type="ChEBI" id="CHEBI:30616"/>
        <dbReference type="ChEBI" id="CHEBI:32682"/>
        <dbReference type="ChEBI" id="CHEBI:33019"/>
        <dbReference type="ChEBI" id="CHEBI:78442"/>
        <dbReference type="ChEBI" id="CHEBI:78513"/>
        <dbReference type="ChEBI" id="CHEBI:456215"/>
        <dbReference type="EC" id="6.1.1.19"/>
    </reaction>
</comment>
<feature type="domain" description="DALR anticodon binding" evidence="10">
    <location>
        <begin position="471"/>
        <end position="596"/>
    </location>
</feature>
<dbReference type="InterPro" id="IPR036695">
    <property type="entry name" value="Arg-tRNA-synth_N_sf"/>
</dbReference>
<dbReference type="FunFam" id="1.10.730.10:FF:000006">
    <property type="entry name" value="Arginyl-tRNA synthetase 2, mitochondrial"/>
    <property type="match status" value="1"/>
</dbReference>
<dbReference type="EC" id="6.1.1.19" evidence="8"/>
<name>A0A1F7YIJ9_9BACT</name>
<dbReference type="SUPFAM" id="SSF47323">
    <property type="entry name" value="Anticodon-binding domain of a subclass of class I aminoacyl-tRNA synthetases"/>
    <property type="match status" value="1"/>
</dbReference>
<dbReference type="InterPro" id="IPR001278">
    <property type="entry name" value="Arg-tRNA-ligase"/>
</dbReference>
<dbReference type="Pfam" id="PF00750">
    <property type="entry name" value="tRNA-synt_1d"/>
    <property type="match status" value="1"/>
</dbReference>
<dbReference type="GO" id="GO:0005737">
    <property type="term" value="C:cytoplasm"/>
    <property type="evidence" value="ECO:0007669"/>
    <property type="project" value="UniProtKB-SubCell"/>
</dbReference>
<evidence type="ECO:0000256" key="5">
    <source>
        <dbReference type="ARBA" id="ARBA00022917"/>
    </source>
</evidence>
<comment type="subcellular location">
    <subcellularLocation>
        <location evidence="8">Cytoplasm</location>
    </subcellularLocation>
</comment>
<evidence type="ECO:0000256" key="1">
    <source>
        <dbReference type="ARBA" id="ARBA00005594"/>
    </source>
</evidence>
<keyword evidence="2 8" id="KW-0436">Ligase</keyword>
<dbReference type="SMART" id="SM01016">
    <property type="entry name" value="Arg_tRNA_synt_N"/>
    <property type="match status" value="1"/>
</dbReference>
<organism evidence="12 13">
    <name type="scientific">Candidatus Woesebacteria bacterium RIFCSPHIGHO2_01_FULL_40_22</name>
    <dbReference type="NCBI Taxonomy" id="1802499"/>
    <lineage>
        <taxon>Bacteria</taxon>
        <taxon>Candidatus Woeseibacteriota</taxon>
    </lineage>
</organism>
<dbReference type="SMART" id="SM00836">
    <property type="entry name" value="DALR_1"/>
    <property type="match status" value="1"/>
</dbReference>
<dbReference type="InterPro" id="IPR009080">
    <property type="entry name" value="tRNAsynth_Ia_anticodon-bd"/>
</dbReference>
<keyword evidence="3 8" id="KW-0547">Nucleotide-binding</keyword>
<comment type="caution">
    <text evidence="8">Lacks conserved residue(s) required for the propagation of feature annotation.</text>
</comment>
<evidence type="ECO:0000259" key="10">
    <source>
        <dbReference type="SMART" id="SM00836"/>
    </source>
</evidence>
<dbReference type="InterPro" id="IPR005148">
    <property type="entry name" value="Arg-tRNA-synth_N"/>
</dbReference>